<dbReference type="Proteomes" id="UP001362899">
    <property type="component" value="Unassembled WGS sequence"/>
</dbReference>
<dbReference type="InterPro" id="IPR016195">
    <property type="entry name" value="Pol/histidinol_Pase-like"/>
</dbReference>
<dbReference type="SUPFAM" id="SSF89550">
    <property type="entry name" value="PHP domain-like"/>
    <property type="match status" value="1"/>
</dbReference>
<reference evidence="4 5" key="1">
    <citation type="journal article" date="2023" name="Elife">
        <title>Identification of key yeast species and microbe-microbe interactions impacting larval growth of Drosophila in the wild.</title>
        <authorList>
            <person name="Mure A."/>
            <person name="Sugiura Y."/>
            <person name="Maeda R."/>
            <person name="Honda K."/>
            <person name="Sakurai N."/>
            <person name="Takahashi Y."/>
            <person name="Watada M."/>
            <person name="Katoh T."/>
            <person name="Gotoh A."/>
            <person name="Gotoh Y."/>
            <person name="Taniguchi I."/>
            <person name="Nakamura K."/>
            <person name="Hayashi T."/>
            <person name="Katayama T."/>
            <person name="Uemura T."/>
            <person name="Hattori Y."/>
        </authorList>
    </citation>
    <scope>NUCLEOTIDE SEQUENCE [LARGE SCALE GENOMIC DNA]</scope>
    <source>
        <strain evidence="4 5">SB-73</strain>
    </source>
</reference>
<keyword evidence="3" id="KW-0819">tRNA processing</keyword>
<name>A0AAV5RI07_STABA</name>
<dbReference type="PANTHER" id="PTHR13031:SF0">
    <property type="entry name" value="RIBONUCLEASE P PROTEIN SUBUNIT P30"/>
    <property type="match status" value="1"/>
</dbReference>
<evidence type="ECO:0000313" key="5">
    <source>
        <dbReference type="Proteomes" id="UP001362899"/>
    </source>
</evidence>
<dbReference type="EMBL" id="BTGC01000003">
    <property type="protein sequence ID" value="GMM51160.1"/>
    <property type="molecule type" value="Genomic_DNA"/>
</dbReference>
<evidence type="ECO:0000256" key="1">
    <source>
        <dbReference type="ARBA" id="ARBA00004123"/>
    </source>
</evidence>
<organism evidence="4 5">
    <name type="scientific">Starmerella bacillaris</name>
    <name type="common">Yeast</name>
    <name type="synonym">Candida zemplinina</name>
    <dbReference type="NCBI Taxonomy" id="1247836"/>
    <lineage>
        <taxon>Eukaryota</taxon>
        <taxon>Fungi</taxon>
        <taxon>Dikarya</taxon>
        <taxon>Ascomycota</taxon>
        <taxon>Saccharomycotina</taxon>
        <taxon>Dipodascomycetes</taxon>
        <taxon>Dipodascales</taxon>
        <taxon>Trichomonascaceae</taxon>
        <taxon>Starmerella</taxon>
    </lineage>
</organism>
<comment type="caution">
    <text evidence="4">The sequence shown here is derived from an EMBL/GenBank/DDBJ whole genome shotgun (WGS) entry which is preliminary data.</text>
</comment>
<evidence type="ECO:0000256" key="3">
    <source>
        <dbReference type="ARBA" id="ARBA00022694"/>
    </source>
</evidence>
<dbReference type="GO" id="GO:0008033">
    <property type="term" value="P:tRNA processing"/>
    <property type="evidence" value="ECO:0007669"/>
    <property type="project" value="UniProtKB-KW"/>
</dbReference>
<dbReference type="AlphaFoldDB" id="A0AAV5RI07"/>
<dbReference type="Gene3D" id="3.20.20.140">
    <property type="entry name" value="Metal-dependent hydrolases"/>
    <property type="match status" value="1"/>
</dbReference>
<keyword evidence="5" id="KW-1185">Reference proteome</keyword>
<comment type="subcellular location">
    <subcellularLocation>
        <location evidence="1">Nucleus</location>
    </subcellularLocation>
</comment>
<dbReference type="InterPro" id="IPR002738">
    <property type="entry name" value="RNase_P_p30"/>
</dbReference>
<proteinExistence type="inferred from homology"/>
<comment type="similarity">
    <text evidence="2">Belongs to the eukaryotic/archaeal RNase P protein component 3 family.</text>
</comment>
<dbReference type="GO" id="GO:0003723">
    <property type="term" value="F:RNA binding"/>
    <property type="evidence" value="ECO:0007669"/>
    <property type="project" value="TreeGrafter"/>
</dbReference>
<accession>A0AAV5RI07</accession>
<dbReference type="PANTHER" id="PTHR13031">
    <property type="entry name" value="RIBONUCLEASE P SUBUNIT P30"/>
    <property type="match status" value="1"/>
</dbReference>
<protein>
    <submittedName>
        <fullName evidence="4">RNA-binding RNA processing protein</fullName>
    </submittedName>
</protein>
<gene>
    <name evidence="4" type="ORF">DASB73_021180</name>
</gene>
<sequence length="262" mass="28641">MFLDLNIPWPEVTPLQAYAHLTPILKLCATLGYDVVALNATVTTTKGAKDFLQRFMTIDIFEKLVLENPKLKILKRVTLALSDASPHQNIAQLVEDGWQIIAVCPRTEKQLQSCASALDVDIICIDTTQRLPYVLRHKPVCSAVARGVRFEITYSSAVTGNAKQCIANASMLFRASRNRGIIVSSGVRSCQGLRAPMDIANLVSLWGLKTSAAVNSISSIPEEAATQGILRAKSAKQTIIPMVTLDKSSELKLPPSKKLKKQ</sequence>
<dbReference type="GO" id="GO:0005655">
    <property type="term" value="C:nucleolar ribonuclease P complex"/>
    <property type="evidence" value="ECO:0007669"/>
    <property type="project" value="TreeGrafter"/>
</dbReference>
<dbReference type="Pfam" id="PF01876">
    <property type="entry name" value="RNase_P_p30"/>
    <property type="match status" value="1"/>
</dbReference>
<evidence type="ECO:0000256" key="2">
    <source>
        <dbReference type="ARBA" id="ARBA00007331"/>
    </source>
</evidence>
<evidence type="ECO:0000313" key="4">
    <source>
        <dbReference type="EMBL" id="GMM51160.1"/>
    </source>
</evidence>